<organism evidence="1 2">
    <name type="scientific">Ferriphaselus amnicola</name>
    <dbReference type="NCBI Taxonomy" id="1188319"/>
    <lineage>
        <taxon>Bacteria</taxon>
        <taxon>Pseudomonadati</taxon>
        <taxon>Pseudomonadota</taxon>
        <taxon>Betaproteobacteria</taxon>
        <taxon>Nitrosomonadales</taxon>
        <taxon>Gallionellaceae</taxon>
        <taxon>Ferriphaselus</taxon>
    </lineage>
</organism>
<dbReference type="SUPFAM" id="SSF51161">
    <property type="entry name" value="Trimeric LpxA-like enzymes"/>
    <property type="match status" value="1"/>
</dbReference>
<dbReference type="Pfam" id="PF14602">
    <property type="entry name" value="Hexapep_2"/>
    <property type="match status" value="2"/>
</dbReference>
<evidence type="ECO:0000313" key="2">
    <source>
        <dbReference type="Proteomes" id="UP000033070"/>
    </source>
</evidence>
<dbReference type="STRING" id="1188319.OYT1_02503"/>
<dbReference type="EMBL" id="AP018738">
    <property type="protein sequence ID" value="BBE51033.1"/>
    <property type="molecule type" value="Genomic_DNA"/>
</dbReference>
<sequence length="201" mass="21638">MQLITRVWLKILKTWWQITVPIRLRALGVELGKNVRFYGMPIVSMAEKSRIYIGDRATLCSDSRFTALGVNHPVVLRTLQPHAEILIGEDTGISGGSICAALSVKMGRECLLGANVTIADTDFHAIKPEGRRFNNNQQDIKSAPVIIEDNVFIGTGAIVLKGVSIGEGSVIGAGAVLATTFPKKSIAAGCPAKLLRLNNEC</sequence>
<dbReference type="PANTHER" id="PTHR23416">
    <property type="entry name" value="SIALIC ACID SYNTHASE-RELATED"/>
    <property type="match status" value="1"/>
</dbReference>
<dbReference type="InterPro" id="IPR051159">
    <property type="entry name" value="Hexapeptide_acetyltransf"/>
</dbReference>
<dbReference type="AlphaFoldDB" id="A0A2Z6GBV3"/>
<dbReference type="Gene3D" id="2.160.10.10">
    <property type="entry name" value="Hexapeptide repeat proteins"/>
    <property type="match status" value="1"/>
</dbReference>
<name>A0A2Z6GBV3_9PROT</name>
<dbReference type="PANTHER" id="PTHR23416:SF78">
    <property type="entry name" value="LIPOPOLYSACCHARIDE BIOSYNTHESIS O-ACETYL TRANSFERASE WBBJ-RELATED"/>
    <property type="match status" value="1"/>
</dbReference>
<dbReference type="RefSeq" id="WP_062627599.1">
    <property type="nucleotide sequence ID" value="NZ_AP018738.1"/>
</dbReference>
<accession>A0A2Z6GBV3</accession>
<proteinExistence type="predicted"/>
<evidence type="ECO:0000313" key="1">
    <source>
        <dbReference type="EMBL" id="BBE51033.1"/>
    </source>
</evidence>
<dbReference type="CDD" id="cd04647">
    <property type="entry name" value="LbH_MAT_like"/>
    <property type="match status" value="1"/>
</dbReference>
<protein>
    <submittedName>
        <fullName evidence="1">Galactoside O-acetyltransferase</fullName>
    </submittedName>
</protein>
<dbReference type="Proteomes" id="UP000033070">
    <property type="component" value="Chromosome"/>
</dbReference>
<dbReference type="GO" id="GO:0016740">
    <property type="term" value="F:transferase activity"/>
    <property type="evidence" value="ECO:0007669"/>
    <property type="project" value="UniProtKB-KW"/>
</dbReference>
<dbReference type="KEGG" id="fam:OYT1_ch1479"/>
<reference evidence="1 2" key="1">
    <citation type="submission" date="2018-06" db="EMBL/GenBank/DDBJ databases">
        <title>OYT1 Genome Sequencing.</title>
        <authorList>
            <person name="Kato S."/>
            <person name="Itoh T."/>
            <person name="Ohkuma M."/>
        </authorList>
    </citation>
    <scope>NUCLEOTIDE SEQUENCE [LARGE SCALE GENOMIC DNA]</scope>
    <source>
        <strain evidence="1 2">OYT1</strain>
    </source>
</reference>
<keyword evidence="2" id="KW-1185">Reference proteome</keyword>
<dbReference type="OrthoDB" id="8612290at2"/>
<dbReference type="InterPro" id="IPR001451">
    <property type="entry name" value="Hexapep"/>
</dbReference>
<dbReference type="InterPro" id="IPR011004">
    <property type="entry name" value="Trimer_LpxA-like_sf"/>
</dbReference>
<keyword evidence="1" id="KW-0808">Transferase</keyword>
<gene>
    <name evidence="1" type="ORF">OYT1_ch1479</name>
</gene>